<protein>
    <submittedName>
        <fullName evidence="1">Uncharacterized protein</fullName>
    </submittedName>
</protein>
<organism evidence="1 2">
    <name type="scientific">Pomacea canaliculata</name>
    <name type="common">Golden apple snail</name>
    <dbReference type="NCBI Taxonomy" id="400727"/>
    <lineage>
        <taxon>Eukaryota</taxon>
        <taxon>Metazoa</taxon>
        <taxon>Spiralia</taxon>
        <taxon>Lophotrochozoa</taxon>
        <taxon>Mollusca</taxon>
        <taxon>Gastropoda</taxon>
        <taxon>Caenogastropoda</taxon>
        <taxon>Architaenioglossa</taxon>
        <taxon>Ampullarioidea</taxon>
        <taxon>Ampullariidae</taxon>
        <taxon>Pomacea</taxon>
    </lineage>
</organism>
<accession>A0A2T7NEI3</accession>
<dbReference type="Proteomes" id="UP000245119">
    <property type="component" value="Linkage Group LG13"/>
</dbReference>
<gene>
    <name evidence="1" type="ORF">C0Q70_20074</name>
</gene>
<name>A0A2T7NEI3_POMCA</name>
<evidence type="ECO:0000313" key="1">
    <source>
        <dbReference type="EMBL" id="PVD19584.1"/>
    </source>
</evidence>
<dbReference type="AlphaFoldDB" id="A0A2T7NEI3"/>
<sequence>MFELKLCFLISGDCSMRILSFLWFLSIINIPRPSSCPRRRKHQAKRKKKNKMLFQHFCFNMRHSSCTLATHSSLASVAVATGMAIRVEADNVFETHASALLPISMQMQLHRLFTSRLAVQHVPTTSDVLITGENGVTGLNEDTERADPA</sequence>
<reference evidence="1 2" key="1">
    <citation type="submission" date="2018-04" db="EMBL/GenBank/DDBJ databases">
        <title>The genome of golden apple snail Pomacea canaliculata provides insight into stress tolerance and invasive adaptation.</title>
        <authorList>
            <person name="Liu C."/>
            <person name="Liu B."/>
            <person name="Ren Y."/>
            <person name="Zhang Y."/>
            <person name="Wang H."/>
            <person name="Li S."/>
            <person name="Jiang F."/>
            <person name="Yin L."/>
            <person name="Zhang G."/>
            <person name="Qian W."/>
            <person name="Fan W."/>
        </authorList>
    </citation>
    <scope>NUCLEOTIDE SEQUENCE [LARGE SCALE GENOMIC DNA]</scope>
    <source>
        <strain evidence="1">SZHN2017</strain>
        <tissue evidence="1">Muscle</tissue>
    </source>
</reference>
<evidence type="ECO:0000313" key="2">
    <source>
        <dbReference type="Proteomes" id="UP000245119"/>
    </source>
</evidence>
<keyword evidence="2" id="KW-1185">Reference proteome</keyword>
<proteinExistence type="predicted"/>
<comment type="caution">
    <text evidence="1">The sequence shown here is derived from an EMBL/GenBank/DDBJ whole genome shotgun (WGS) entry which is preliminary data.</text>
</comment>
<dbReference type="EMBL" id="PZQS01000013">
    <property type="protein sequence ID" value="PVD19584.1"/>
    <property type="molecule type" value="Genomic_DNA"/>
</dbReference>